<keyword evidence="3" id="KW-1185">Reference proteome</keyword>
<name>A0ABY6DB11_9RHOB</name>
<dbReference type="EMBL" id="CP106738">
    <property type="protein sequence ID" value="UXX82755.1"/>
    <property type="molecule type" value="Genomic_DNA"/>
</dbReference>
<evidence type="ECO:0000313" key="3">
    <source>
        <dbReference type="Proteomes" id="UP001064087"/>
    </source>
</evidence>
<organism evidence="2 3">
    <name type="scientific">Roseovarius pelagicus</name>
    <dbReference type="NCBI Taxonomy" id="2980108"/>
    <lineage>
        <taxon>Bacteria</taxon>
        <taxon>Pseudomonadati</taxon>
        <taxon>Pseudomonadota</taxon>
        <taxon>Alphaproteobacteria</taxon>
        <taxon>Rhodobacterales</taxon>
        <taxon>Roseobacteraceae</taxon>
        <taxon>Roseovarius</taxon>
    </lineage>
</organism>
<dbReference type="Proteomes" id="UP001064087">
    <property type="component" value="Chromosome"/>
</dbReference>
<feature type="signal peptide" evidence="1">
    <location>
        <begin position="1"/>
        <end position="18"/>
    </location>
</feature>
<dbReference type="Gene3D" id="1.25.40.10">
    <property type="entry name" value="Tetratricopeptide repeat domain"/>
    <property type="match status" value="1"/>
</dbReference>
<proteinExistence type="predicted"/>
<evidence type="ECO:0000313" key="2">
    <source>
        <dbReference type="EMBL" id="UXX82755.1"/>
    </source>
</evidence>
<dbReference type="RefSeq" id="WP_263047568.1">
    <property type="nucleotide sequence ID" value="NZ_CP106738.1"/>
</dbReference>
<evidence type="ECO:0008006" key="4">
    <source>
        <dbReference type="Google" id="ProtNLM"/>
    </source>
</evidence>
<accession>A0ABY6DB11</accession>
<dbReference type="InterPro" id="IPR011990">
    <property type="entry name" value="TPR-like_helical_dom_sf"/>
</dbReference>
<dbReference type="SUPFAM" id="SSF48452">
    <property type="entry name" value="TPR-like"/>
    <property type="match status" value="1"/>
</dbReference>
<reference evidence="2" key="1">
    <citation type="submission" date="2022-10" db="EMBL/GenBank/DDBJ databases">
        <title>Roseovarius pelagicus sp. nov., isolated from Arctic seawater.</title>
        <authorList>
            <person name="Hong Y.W."/>
            <person name="Hwang C.Y."/>
        </authorList>
    </citation>
    <scope>NUCLEOTIDE SEQUENCE</scope>
    <source>
        <strain evidence="2">HL-MP18</strain>
    </source>
</reference>
<keyword evidence="1" id="KW-0732">Signal</keyword>
<gene>
    <name evidence="2" type="ORF">N7U68_16960</name>
</gene>
<feature type="chain" id="PRO_5045897262" description="Tetratricopeptide repeat-containing protein" evidence="1">
    <location>
        <begin position="19"/>
        <end position="175"/>
    </location>
</feature>
<evidence type="ECO:0000256" key="1">
    <source>
        <dbReference type="SAM" id="SignalP"/>
    </source>
</evidence>
<protein>
    <recommendedName>
        <fullName evidence="4">Tetratricopeptide repeat-containing protein</fullName>
    </recommendedName>
</protein>
<sequence>MLRPILFAAFMVPGLAFAAGDETKPTTTETTGTCTNGQVWDTGSASCVNPQDSRLDTDELIGAVREFAYVGQYDDAQRALRAIPDQNDDRVLTYWGFTTRKMGDTAGGMVYYRKALVRNPANILARSYMGQALVIEGDLVGALTQLRQIRSHGGAGTWAETSLRSAIETGTTYDY</sequence>